<dbReference type="GO" id="GO:0003677">
    <property type="term" value="F:DNA binding"/>
    <property type="evidence" value="ECO:0007669"/>
    <property type="project" value="InterPro"/>
</dbReference>
<feature type="domain" description="KNOX2" evidence="2">
    <location>
        <begin position="65"/>
        <end position="117"/>
    </location>
</feature>
<dbReference type="InterPro" id="IPR005541">
    <property type="entry name" value="KNOX2"/>
</dbReference>
<organism evidence="3 4">
    <name type="scientific">Spirodela intermedia</name>
    <name type="common">Intermediate duckweed</name>
    <dbReference type="NCBI Taxonomy" id="51605"/>
    <lineage>
        <taxon>Eukaryota</taxon>
        <taxon>Viridiplantae</taxon>
        <taxon>Streptophyta</taxon>
        <taxon>Embryophyta</taxon>
        <taxon>Tracheophyta</taxon>
        <taxon>Spermatophyta</taxon>
        <taxon>Magnoliopsida</taxon>
        <taxon>Liliopsida</taxon>
        <taxon>Araceae</taxon>
        <taxon>Lemnoideae</taxon>
        <taxon>Spirodela</taxon>
    </lineage>
</organism>
<dbReference type="Proteomes" id="UP000663760">
    <property type="component" value="Chromosome 5"/>
</dbReference>
<evidence type="ECO:0000259" key="2">
    <source>
        <dbReference type="SMART" id="SM01256"/>
    </source>
</evidence>
<proteinExistence type="predicted"/>
<dbReference type="InterPro" id="IPR053363">
    <property type="entry name" value="Leaf_patterning_domain"/>
</dbReference>
<feature type="region of interest" description="Disordered" evidence="1">
    <location>
        <begin position="1"/>
        <end position="22"/>
    </location>
</feature>
<gene>
    <name evidence="3" type="ORF">SI8410_05006348</name>
</gene>
<dbReference type="OrthoDB" id="1704693at2759"/>
<sequence>MEGRGKGCEDLERRGEEVMEEEEIKKKISCHPMFAVSKATHLHCLKICSGDQEAASSDLDQLQGPRAKQPANPSDLDLFMEAHAAALVALAREIEKPMKEAAAFTELVYRHLQSVTGVGTAGGVEDE</sequence>
<evidence type="ECO:0000313" key="4">
    <source>
        <dbReference type="Proteomes" id="UP000663760"/>
    </source>
</evidence>
<dbReference type="GO" id="GO:0005634">
    <property type="term" value="C:nucleus"/>
    <property type="evidence" value="ECO:0007669"/>
    <property type="project" value="InterPro"/>
</dbReference>
<keyword evidence="4" id="KW-1185">Reference proteome</keyword>
<evidence type="ECO:0000256" key="1">
    <source>
        <dbReference type="SAM" id="MobiDB-lite"/>
    </source>
</evidence>
<dbReference type="EMBL" id="LR746268">
    <property type="protein sequence ID" value="CAA7395685.1"/>
    <property type="molecule type" value="Genomic_DNA"/>
</dbReference>
<reference evidence="3" key="1">
    <citation type="submission" date="2020-02" db="EMBL/GenBank/DDBJ databases">
        <authorList>
            <person name="Scholz U."/>
            <person name="Mascher M."/>
            <person name="Fiebig A."/>
        </authorList>
    </citation>
    <scope>NUCLEOTIDE SEQUENCE</scope>
</reference>
<dbReference type="AlphaFoldDB" id="A0A7I8KFE2"/>
<dbReference type="PANTHER" id="PTHR48268">
    <property type="entry name" value="HOMEOBOX PROTEIN KNOTTED-1-LIKE 6 ISOFORM X1"/>
    <property type="match status" value="1"/>
</dbReference>
<feature type="compositionally biased region" description="Basic and acidic residues" evidence="1">
    <location>
        <begin position="1"/>
        <end position="17"/>
    </location>
</feature>
<accession>A0A7I8KFE2</accession>
<dbReference type="PANTHER" id="PTHR48268:SF2">
    <property type="entry name" value="PROTEIN KNATM"/>
    <property type="match status" value="1"/>
</dbReference>
<dbReference type="SMART" id="SM01256">
    <property type="entry name" value="KNOX2"/>
    <property type="match status" value="1"/>
</dbReference>
<name>A0A7I8KFE2_SPIIN</name>
<evidence type="ECO:0000313" key="3">
    <source>
        <dbReference type="EMBL" id="CAA7395685.1"/>
    </source>
</evidence>
<protein>
    <recommendedName>
        <fullName evidence="2">KNOX2 domain-containing protein</fullName>
    </recommendedName>
</protein>